<accession>A0AAD9WU78</accession>
<dbReference type="InterPro" id="IPR011990">
    <property type="entry name" value="TPR-like_helical_dom_sf"/>
</dbReference>
<dbReference type="PANTHER" id="PTHR47926:SF347">
    <property type="entry name" value="PENTATRICOPEPTIDE REPEAT-CONTAINING PROTEIN"/>
    <property type="match status" value="1"/>
</dbReference>
<dbReference type="EMBL" id="JANJYI010000007">
    <property type="protein sequence ID" value="KAK2642708.1"/>
    <property type="molecule type" value="Genomic_DNA"/>
</dbReference>
<organism evidence="1 2">
    <name type="scientific">Dipteronia dyeriana</name>
    <dbReference type="NCBI Taxonomy" id="168575"/>
    <lineage>
        <taxon>Eukaryota</taxon>
        <taxon>Viridiplantae</taxon>
        <taxon>Streptophyta</taxon>
        <taxon>Embryophyta</taxon>
        <taxon>Tracheophyta</taxon>
        <taxon>Spermatophyta</taxon>
        <taxon>Magnoliopsida</taxon>
        <taxon>eudicotyledons</taxon>
        <taxon>Gunneridae</taxon>
        <taxon>Pentapetalae</taxon>
        <taxon>rosids</taxon>
        <taxon>malvids</taxon>
        <taxon>Sapindales</taxon>
        <taxon>Sapindaceae</taxon>
        <taxon>Hippocastanoideae</taxon>
        <taxon>Acereae</taxon>
        <taxon>Dipteronia</taxon>
    </lineage>
</organism>
<protein>
    <recommendedName>
        <fullName evidence="3">Pentatricopeptide repeat-containing protein</fullName>
    </recommendedName>
</protein>
<dbReference type="GO" id="GO:0003723">
    <property type="term" value="F:RNA binding"/>
    <property type="evidence" value="ECO:0007669"/>
    <property type="project" value="InterPro"/>
</dbReference>
<dbReference type="PANTHER" id="PTHR47926">
    <property type="entry name" value="PENTATRICOPEPTIDE REPEAT-CONTAINING PROTEIN"/>
    <property type="match status" value="1"/>
</dbReference>
<gene>
    <name evidence="1" type="ORF">Ddye_024471</name>
</gene>
<proteinExistence type="predicted"/>
<sequence>MASPSKFCLNSSFSFSFPSTSSAKDPFKFKNFSLPLTYIAREPIASNFVCTLFDRSPKRIGVSTTDPNFTGYVNDVEKGVVKNGYFTSNGDCSDNVCTHDVPVTSGSLLDRLFVIGVLKFCSNERCLELGRRYHALIIKSGVSVDQFVGTSLVDMYAKCADMGSAIRLVIQMPCLDVASCNCLISGYAKNRYLMKLLVSS</sequence>
<evidence type="ECO:0000313" key="1">
    <source>
        <dbReference type="EMBL" id="KAK2642708.1"/>
    </source>
</evidence>
<name>A0AAD9WU78_9ROSI</name>
<comment type="caution">
    <text evidence="1">The sequence shown here is derived from an EMBL/GenBank/DDBJ whole genome shotgun (WGS) entry which is preliminary data.</text>
</comment>
<dbReference type="GO" id="GO:0009451">
    <property type="term" value="P:RNA modification"/>
    <property type="evidence" value="ECO:0007669"/>
    <property type="project" value="InterPro"/>
</dbReference>
<keyword evidence="2" id="KW-1185">Reference proteome</keyword>
<reference evidence="1" key="1">
    <citation type="journal article" date="2023" name="Plant J.">
        <title>Genome sequences and population genomics provide insights into the demographic history, inbreeding, and mutation load of two 'living fossil' tree species of Dipteronia.</title>
        <authorList>
            <person name="Feng Y."/>
            <person name="Comes H.P."/>
            <person name="Chen J."/>
            <person name="Zhu S."/>
            <person name="Lu R."/>
            <person name="Zhang X."/>
            <person name="Li P."/>
            <person name="Qiu J."/>
            <person name="Olsen K.M."/>
            <person name="Qiu Y."/>
        </authorList>
    </citation>
    <scope>NUCLEOTIDE SEQUENCE</scope>
    <source>
        <strain evidence="1">KIB01</strain>
    </source>
</reference>
<dbReference type="AlphaFoldDB" id="A0AAD9WU78"/>
<evidence type="ECO:0000313" key="2">
    <source>
        <dbReference type="Proteomes" id="UP001280121"/>
    </source>
</evidence>
<dbReference type="Proteomes" id="UP001280121">
    <property type="component" value="Unassembled WGS sequence"/>
</dbReference>
<dbReference type="InterPro" id="IPR046960">
    <property type="entry name" value="PPR_At4g14850-like_plant"/>
</dbReference>
<evidence type="ECO:0008006" key="3">
    <source>
        <dbReference type="Google" id="ProtNLM"/>
    </source>
</evidence>
<dbReference type="Gene3D" id="1.25.40.10">
    <property type="entry name" value="Tetratricopeptide repeat domain"/>
    <property type="match status" value="1"/>
</dbReference>